<proteinExistence type="predicted"/>
<sequence length="71" mass="7903">MTETQTTAKGRKPSHNIFFVTGEGDNAKWTEIGAAWQHQDGSGYSITCTALPLQGRIVMRRRKERKPVEGA</sequence>
<evidence type="ECO:0000313" key="2">
    <source>
        <dbReference type="Proteomes" id="UP000017837"/>
    </source>
</evidence>
<dbReference type="Proteomes" id="UP000017837">
    <property type="component" value="Unassembled WGS sequence"/>
</dbReference>
<dbReference type="RefSeq" id="WP_018083782.1">
    <property type="nucleotide sequence ID" value="NZ_AQWM01000043.1"/>
</dbReference>
<dbReference type="STRING" id="1121022.GCA_000376105_04097"/>
<dbReference type="OrthoDB" id="7652274at2"/>
<protein>
    <submittedName>
        <fullName evidence="1">Uncharacterized protein</fullName>
    </submittedName>
</protein>
<accession>V4QUY8</accession>
<dbReference type="AlphaFoldDB" id="V4QUY8"/>
<comment type="caution">
    <text evidence="1">The sequence shown here is derived from an EMBL/GenBank/DDBJ whole genome shotgun (WGS) entry which is preliminary data.</text>
</comment>
<organism evidence="1 2">
    <name type="scientific">Asticcacaulis benevestitus DSM 16100 = ATCC BAA-896</name>
    <dbReference type="NCBI Taxonomy" id="1121022"/>
    <lineage>
        <taxon>Bacteria</taxon>
        <taxon>Pseudomonadati</taxon>
        <taxon>Pseudomonadota</taxon>
        <taxon>Alphaproteobacteria</taxon>
        <taxon>Caulobacterales</taxon>
        <taxon>Caulobacteraceae</taxon>
        <taxon>Asticcacaulis</taxon>
    </lineage>
</organism>
<keyword evidence="2" id="KW-1185">Reference proteome</keyword>
<reference evidence="1 2" key="1">
    <citation type="journal article" date="2014" name="Nature">
        <title>Sequential evolution of bacterial morphology by co-option of a developmental regulator.</title>
        <authorList>
            <person name="Jiang C."/>
            <person name="Brown P.J."/>
            <person name="Ducret A."/>
            <person name="Brun Y.V."/>
        </authorList>
    </citation>
    <scope>NUCLEOTIDE SEQUENCE [LARGE SCALE GENOMIC DNA]</scope>
    <source>
        <strain evidence="1 2">DSM 16100</strain>
    </source>
</reference>
<evidence type="ECO:0000313" key="1">
    <source>
        <dbReference type="EMBL" id="ESQ82988.1"/>
    </source>
</evidence>
<dbReference type="PATRIC" id="fig|1121022.4.peg.4196"/>
<name>V4QUY8_9CAUL</name>
<gene>
    <name evidence="1" type="ORF">ABENE_20480</name>
</gene>
<dbReference type="EMBL" id="AWGB01000072">
    <property type="protein sequence ID" value="ESQ82988.1"/>
    <property type="molecule type" value="Genomic_DNA"/>
</dbReference>